<reference evidence="1" key="1">
    <citation type="submission" date="2020-01" db="EMBL/GenBank/DDBJ databases">
        <authorList>
            <person name="Meier V. D."/>
            <person name="Meier V D."/>
        </authorList>
    </citation>
    <scope>NUCLEOTIDE SEQUENCE</scope>
    <source>
        <strain evidence="1">HLG_WM_MAG_10</strain>
    </source>
</reference>
<proteinExistence type="predicted"/>
<dbReference type="EMBL" id="CACVAQ010000102">
    <property type="protein sequence ID" value="CAA6804834.1"/>
    <property type="molecule type" value="Genomic_DNA"/>
</dbReference>
<organism evidence="1">
    <name type="scientific">uncultured Aureispira sp</name>
    <dbReference type="NCBI Taxonomy" id="1331704"/>
    <lineage>
        <taxon>Bacteria</taxon>
        <taxon>Pseudomonadati</taxon>
        <taxon>Bacteroidota</taxon>
        <taxon>Saprospiria</taxon>
        <taxon>Saprospirales</taxon>
        <taxon>Saprospiraceae</taxon>
        <taxon>Aureispira</taxon>
        <taxon>environmental samples</taxon>
    </lineage>
</organism>
<accession>A0A6S6SNE8</accession>
<protein>
    <submittedName>
        <fullName evidence="1">Uncharacterized protein</fullName>
    </submittedName>
</protein>
<evidence type="ECO:0000313" key="1">
    <source>
        <dbReference type="EMBL" id="CAA6804834.1"/>
    </source>
</evidence>
<sequence>MKEYHTDEMTIVLRDDDIIALLTNDDWKGGGTLENAKKIMAIIKTLTDENPARACWIEIPNRHASKEVLNYYQSTKAGLVAQALLLNSFGAKVTGNLYLKLFGGKPNETGRVVPVKLFIKNKEAEE</sequence>
<name>A0A6S6SNE8_9BACT</name>
<gene>
    <name evidence="1" type="ORF">HELGO_WM12704</name>
</gene>
<dbReference type="AlphaFoldDB" id="A0A6S6SNE8"/>